<sequence length="138" mass="15857">MRQKTSKKSSRRLQRSLPDDFKEVFHTTSKKSSTRFQKSLPHDFLEVFQKTSNGVFFHIKWSLNLRLPCKSSTAKRLIWRSSGRTDLEKTNFIVSTSEITCLALRSLLQAPIISNKSDSPRIVSFNGSINHKILESKS</sequence>
<protein>
    <submittedName>
        <fullName evidence="1">Uncharacterized protein</fullName>
    </submittedName>
</protein>
<dbReference type="EMBL" id="JADBGQ010000008">
    <property type="protein sequence ID" value="KAG5386182.1"/>
    <property type="molecule type" value="Genomic_DNA"/>
</dbReference>
<evidence type="ECO:0000313" key="2">
    <source>
        <dbReference type="Proteomes" id="UP000823674"/>
    </source>
</evidence>
<proteinExistence type="predicted"/>
<gene>
    <name evidence="1" type="primary">A09p061470.1_BraROA</name>
    <name evidence="1" type="ORF">IGI04_037652</name>
</gene>
<comment type="caution">
    <text evidence="1">The sequence shown here is derived from an EMBL/GenBank/DDBJ whole genome shotgun (WGS) entry which is preliminary data.</text>
</comment>
<accession>A0ABQ7LI21</accession>
<organism evidence="1 2">
    <name type="scientific">Brassica rapa subsp. trilocularis</name>
    <dbReference type="NCBI Taxonomy" id="1813537"/>
    <lineage>
        <taxon>Eukaryota</taxon>
        <taxon>Viridiplantae</taxon>
        <taxon>Streptophyta</taxon>
        <taxon>Embryophyta</taxon>
        <taxon>Tracheophyta</taxon>
        <taxon>Spermatophyta</taxon>
        <taxon>Magnoliopsida</taxon>
        <taxon>eudicotyledons</taxon>
        <taxon>Gunneridae</taxon>
        <taxon>Pentapetalae</taxon>
        <taxon>rosids</taxon>
        <taxon>malvids</taxon>
        <taxon>Brassicales</taxon>
        <taxon>Brassicaceae</taxon>
        <taxon>Brassiceae</taxon>
        <taxon>Brassica</taxon>
    </lineage>
</organism>
<evidence type="ECO:0000313" key="1">
    <source>
        <dbReference type="EMBL" id="KAG5386182.1"/>
    </source>
</evidence>
<dbReference type="Proteomes" id="UP000823674">
    <property type="component" value="Chromosome A09"/>
</dbReference>
<keyword evidence="2" id="KW-1185">Reference proteome</keyword>
<reference evidence="1 2" key="1">
    <citation type="submission" date="2021-03" db="EMBL/GenBank/DDBJ databases">
        <authorList>
            <person name="King G.J."/>
            <person name="Bancroft I."/>
            <person name="Baten A."/>
            <person name="Bloomfield J."/>
            <person name="Borpatragohain P."/>
            <person name="He Z."/>
            <person name="Irish N."/>
            <person name="Irwin J."/>
            <person name="Liu K."/>
            <person name="Mauleon R.P."/>
            <person name="Moore J."/>
            <person name="Morris R."/>
            <person name="Ostergaard L."/>
            <person name="Wang B."/>
            <person name="Wells R."/>
        </authorList>
    </citation>
    <scope>NUCLEOTIDE SEQUENCE [LARGE SCALE GENOMIC DNA]</scope>
    <source>
        <strain evidence="1">R-o-18</strain>
        <tissue evidence="1">Leaf</tissue>
    </source>
</reference>
<name>A0ABQ7LI21_BRACM</name>